<dbReference type="SUPFAM" id="SSF56672">
    <property type="entry name" value="DNA/RNA polymerases"/>
    <property type="match status" value="1"/>
</dbReference>
<evidence type="ECO:0000313" key="4">
    <source>
        <dbReference type="Proteomes" id="UP001234989"/>
    </source>
</evidence>
<dbReference type="InterPro" id="IPR043502">
    <property type="entry name" value="DNA/RNA_pol_sf"/>
</dbReference>
<feature type="region of interest" description="Disordered" evidence="1">
    <location>
        <begin position="73"/>
        <end position="109"/>
    </location>
</feature>
<sequence length="470" mass="52765">MFVRVLALSFRFVFKTPSEGASFQSIVGTAKEVELMVLKEFGELKRARSSGQFSGASSSGRGILMRQCSLQAQSGPHHSHSTSPARDSLPPARGQCRGQTGRGVMTTGRGTPTLHGRGYAFLYVSTYFVVGFDIMSDCASMFCKIYLRSDYHQLKIRTLDIPKIAFKTRYGHYEFLVMSFSLKNIHGVEERGIPTLSGFLCEEGVDFTVNCDASGVRLGGVLMRKGNANVVADSLSRKTSSKGSLATISVEERPLVGDVQRQDDERGSQGDCLRSRRYLENWGQDLCGQGGQCRSLIGLFDSVDLDSLDTDFLRDAMEQVRMIQGRLLISQSRHKSHTYRRVQRPSVHRGWSCLASSVNHEGCDEVRKKGNLSPRFIGPFEILSRVREVFYKLASFSIVHPVFHVSLLRKQLRKLGTKEITSVKVPWKHHSVGEETWEVELGIRARYPQPFEAFGIFFFFMLEDEHGFNS</sequence>
<reference evidence="3" key="1">
    <citation type="submission" date="2023-08" db="EMBL/GenBank/DDBJ databases">
        <title>A de novo genome assembly of Solanum verrucosum Schlechtendal, a Mexican diploid species geographically isolated from the other diploid A-genome species in potato relatives.</title>
        <authorList>
            <person name="Hosaka K."/>
        </authorList>
    </citation>
    <scope>NUCLEOTIDE SEQUENCE</scope>
    <source>
        <tissue evidence="3">Young leaves</tissue>
    </source>
</reference>
<evidence type="ECO:0000313" key="3">
    <source>
        <dbReference type="EMBL" id="WMV58549.1"/>
    </source>
</evidence>
<dbReference type="EMBL" id="CP133623">
    <property type="protein sequence ID" value="WMV58549.1"/>
    <property type="molecule type" value="Genomic_DNA"/>
</dbReference>
<dbReference type="Gene3D" id="3.10.10.10">
    <property type="entry name" value="HIV Type 1 Reverse Transcriptase, subunit A, domain 1"/>
    <property type="match status" value="1"/>
</dbReference>
<evidence type="ECO:0000256" key="1">
    <source>
        <dbReference type="SAM" id="MobiDB-lite"/>
    </source>
</evidence>
<organism evidence="3 4">
    <name type="scientific">Solanum verrucosum</name>
    <dbReference type="NCBI Taxonomy" id="315347"/>
    <lineage>
        <taxon>Eukaryota</taxon>
        <taxon>Viridiplantae</taxon>
        <taxon>Streptophyta</taxon>
        <taxon>Embryophyta</taxon>
        <taxon>Tracheophyta</taxon>
        <taxon>Spermatophyta</taxon>
        <taxon>Magnoliopsida</taxon>
        <taxon>eudicotyledons</taxon>
        <taxon>Gunneridae</taxon>
        <taxon>Pentapetalae</taxon>
        <taxon>asterids</taxon>
        <taxon>lamiids</taxon>
        <taxon>Solanales</taxon>
        <taxon>Solanaceae</taxon>
        <taxon>Solanoideae</taxon>
        <taxon>Solaneae</taxon>
        <taxon>Solanum</taxon>
    </lineage>
</organism>
<dbReference type="PANTHER" id="PTHR46148:SF60">
    <property type="entry name" value="CHROMO DOMAIN-CONTAINING PROTEIN"/>
    <property type="match status" value="1"/>
</dbReference>
<dbReference type="Gene3D" id="3.30.70.270">
    <property type="match status" value="1"/>
</dbReference>
<dbReference type="AlphaFoldDB" id="A0AAF1A353"/>
<evidence type="ECO:0000259" key="2">
    <source>
        <dbReference type="Pfam" id="PF24626"/>
    </source>
</evidence>
<gene>
    <name evidence="3" type="ORF">MTR67_051934</name>
</gene>
<dbReference type="PANTHER" id="PTHR46148">
    <property type="entry name" value="CHROMO DOMAIN-CONTAINING PROTEIN"/>
    <property type="match status" value="1"/>
</dbReference>
<proteinExistence type="predicted"/>
<keyword evidence="4" id="KW-1185">Reference proteome</keyword>
<feature type="compositionally biased region" description="Low complexity" evidence="1">
    <location>
        <begin position="97"/>
        <end position="109"/>
    </location>
</feature>
<dbReference type="InterPro" id="IPR043128">
    <property type="entry name" value="Rev_trsase/Diguanyl_cyclase"/>
</dbReference>
<feature type="domain" description="Tf2-1-like SH3-like" evidence="2">
    <location>
        <begin position="366"/>
        <end position="410"/>
    </location>
</feature>
<protein>
    <recommendedName>
        <fullName evidence="2">Tf2-1-like SH3-like domain-containing protein</fullName>
    </recommendedName>
</protein>
<dbReference type="Proteomes" id="UP001234989">
    <property type="component" value="Chromosome 12"/>
</dbReference>
<feature type="compositionally biased region" description="Polar residues" evidence="1">
    <location>
        <begin position="73"/>
        <end position="85"/>
    </location>
</feature>
<dbReference type="InterPro" id="IPR056924">
    <property type="entry name" value="SH3_Tf2-1"/>
</dbReference>
<dbReference type="Pfam" id="PF24626">
    <property type="entry name" value="SH3_Tf2-1"/>
    <property type="match status" value="1"/>
</dbReference>
<accession>A0AAF1A353</accession>
<name>A0AAF1A353_SOLVR</name>